<dbReference type="Gene3D" id="3.40.50.2000">
    <property type="entry name" value="Glycogen Phosphorylase B"/>
    <property type="match status" value="2"/>
</dbReference>
<dbReference type="RefSeq" id="WP_097040325.1">
    <property type="nucleotide sequence ID" value="NZ_OBQF01000002.1"/>
</dbReference>
<dbReference type="GO" id="GO:0016757">
    <property type="term" value="F:glycosyltransferase activity"/>
    <property type="evidence" value="ECO:0007669"/>
    <property type="project" value="InterPro"/>
</dbReference>
<reference evidence="4" key="1">
    <citation type="submission" date="2017-08" db="EMBL/GenBank/DDBJ databases">
        <authorList>
            <person name="Varghese N."/>
            <person name="Submissions S."/>
        </authorList>
    </citation>
    <scope>NUCLEOTIDE SEQUENCE [LARGE SCALE GENOMIC DNA]</scope>
    <source>
        <strain evidence="4">DSM 23173</strain>
    </source>
</reference>
<dbReference type="PANTHER" id="PTHR45947">
    <property type="entry name" value="SULFOQUINOVOSYL TRANSFERASE SQD2"/>
    <property type="match status" value="1"/>
</dbReference>
<dbReference type="PANTHER" id="PTHR45947:SF3">
    <property type="entry name" value="SULFOQUINOVOSYL TRANSFERASE SQD2"/>
    <property type="match status" value="1"/>
</dbReference>
<dbReference type="Pfam" id="PF13579">
    <property type="entry name" value="Glyco_trans_4_4"/>
    <property type="match status" value="1"/>
</dbReference>
<accession>A0A285UHR7</accession>
<dbReference type="OrthoDB" id="570545at2"/>
<name>A0A285UHR7_9STAP</name>
<feature type="domain" description="Glycosyl transferase family 1" evidence="1">
    <location>
        <begin position="204"/>
        <end position="371"/>
    </location>
</feature>
<dbReference type="InterPro" id="IPR050194">
    <property type="entry name" value="Glycosyltransferase_grp1"/>
</dbReference>
<evidence type="ECO:0000313" key="3">
    <source>
        <dbReference type="EMBL" id="SOC41313.1"/>
    </source>
</evidence>
<evidence type="ECO:0000259" key="2">
    <source>
        <dbReference type="Pfam" id="PF13579"/>
    </source>
</evidence>
<dbReference type="AlphaFoldDB" id="A0A285UHR7"/>
<organism evidence="3 4">
    <name type="scientific">Salinicoccus kekensis</name>
    <dbReference type="NCBI Taxonomy" id="714307"/>
    <lineage>
        <taxon>Bacteria</taxon>
        <taxon>Bacillati</taxon>
        <taxon>Bacillota</taxon>
        <taxon>Bacilli</taxon>
        <taxon>Bacillales</taxon>
        <taxon>Staphylococcaceae</taxon>
        <taxon>Salinicoccus</taxon>
    </lineage>
</organism>
<dbReference type="Pfam" id="PF00534">
    <property type="entry name" value="Glycos_transf_1"/>
    <property type="match status" value="1"/>
</dbReference>
<protein>
    <submittedName>
        <fullName evidence="3">Glycosyltransferase involved in cell wall bisynthesis</fullName>
    </submittedName>
</protein>
<feature type="domain" description="Glycosyltransferase subfamily 4-like N-terminal" evidence="2">
    <location>
        <begin position="25"/>
        <end position="192"/>
    </location>
</feature>
<evidence type="ECO:0000259" key="1">
    <source>
        <dbReference type="Pfam" id="PF00534"/>
    </source>
</evidence>
<gene>
    <name evidence="3" type="ORF">SAMN05878391_1324</name>
</gene>
<dbReference type="InterPro" id="IPR001296">
    <property type="entry name" value="Glyco_trans_1"/>
</dbReference>
<sequence length="406" mass="44140">MNVRKILFISDHGDPLAELGGEQAGGQNNYVKQLANYLSDSGLVIDVVTHWSDENAPRIERFGKSCRVIRIAAGRKGFVPKAEIADLLDDFYKEMKSLLNLKEYDIIHSHYWMSGLLGLAVKEEFGIPVVHTSHSLGVAKAAATGVPEGRRLRAEKRVLRNADCVIATTPTEKKIIKRFAGPKAVISVIPIGVAEIFEETPLHKPPVQPLFVYAGRFEETKGLFTLLEAFQNLVKEGQEGQLILAGGDEDDIDATTGVPITADLCEAINGIEDRVTFLGPKSQEELAALFSKATAVIVPSYYESFGMVAAEAQGCGTPVIASETGGLKDVVKDGQTGILVPPEDSEALARAMHKMAEEPDYAETLGRGAMKRARLLFTWSSIANLTQDLYEVVYNEENSSFVSDGS</sequence>
<dbReference type="Proteomes" id="UP000219412">
    <property type="component" value="Unassembled WGS sequence"/>
</dbReference>
<dbReference type="InterPro" id="IPR028098">
    <property type="entry name" value="Glyco_trans_4-like_N"/>
</dbReference>
<dbReference type="SUPFAM" id="SSF53756">
    <property type="entry name" value="UDP-Glycosyltransferase/glycogen phosphorylase"/>
    <property type="match status" value="1"/>
</dbReference>
<keyword evidence="4" id="KW-1185">Reference proteome</keyword>
<dbReference type="EMBL" id="OBQF01000002">
    <property type="protein sequence ID" value="SOC41313.1"/>
    <property type="molecule type" value="Genomic_DNA"/>
</dbReference>
<proteinExistence type="predicted"/>
<keyword evidence="3" id="KW-0808">Transferase</keyword>
<evidence type="ECO:0000313" key="4">
    <source>
        <dbReference type="Proteomes" id="UP000219412"/>
    </source>
</evidence>